<evidence type="ECO:0000313" key="5">
    <source>
        <dbReference type="EMBL" id="MRH20461.1"/>
    </source>
</evidence>
<dbReference type="InterPro" id="IPR016181">
    <property type="entry name" value="Acyl_CoA_acyltransferase"/>
</dbReference>
<accession>A0A844B2X8</accession>
<name>A0A844B2X8_9RHOB</name>
<keyword evidence="1 5" id="KW-0808">Transferase</keyword>
<dbReference type="PROSITE" id="PS51186">
    <property type="entry name" value="GNAT"/>
    <property type="match status" value="1"/>
</dbReference>
<feature type="domain" description="N-acetyltransferase" evidence="4">
    <location>
        <begin position="24"/>
        <end position="168"/>
    </location>
</feature>
<dbReference type="SUPFAM" id="SSF55729">
    <property type="entry name" value="Acyl-CoA N-acyltransferases (Nat)"/>
    <property type="match status" value="1"/>
</dbReference>
<reference evidence="5 6" key="1">
    <citation type="submission" date="2019-11" db="EMBL/GenBank/DDBJ databases">
        <title>Draft Whole-Genome sequence of the marine photosynthetic bacterium Rhodovulum strictum DSM 11289.</title>
        <authorList>
            <person name="Kyndt J.A."/>
            <person name="Meyer T.E."/>
        </authorList>
    </citation>
    <scope>NUCLEOTIDE SEQUENCE [LARGE SCALE GENOMIC DNA]</scope>
    <source>
        <strain evidence="5 6">DSM 11289</strain>
    </source>
</reference>
<evidence type="ECO:0000256" key="2">
    <source>
        <dbReference type="ARBA" id="ARBA00023315"/>
    </source>
</evidence>
<sequence length="168" mass="18205">MNTHDTDFSDPSGDGPEALGRDPILVRSMRETDLPAVVAIDRKLNGTGQPRSRYYQGKLAEMLGESGVRVSLVAEIDGMFVGFVMARVDYGEYGRTAPSAVLDTIGVDPGFQGRAVGRALMRQLLGNLGSLNVETLHTRVDWNAHGLMAFFESAGFAPAQRLAFCRTL</sequence>
<dbReference type="InterPro" id="IPR000182">
    <property type="entry name" value="GNAT_dom"/>
</dbReference>
<evidence type="ECO:0000256" key="1">
    <source>
        <dbReference type="ARBA" id="ARBA00022679"/>
    </source>
</evidence>
<gene>
    <name evidence="5" type="ORF">GH815_05600</name>
</gene>
<dbReference type="PANTHER" id="PTHR43877">
    <property type="entry name" value="AMINOALKYLPHOSPHONATE N-ACETYLTRANSFERASE-RELATED-RELATED"/>
    <property type="match status" value="1"/>
</dbReference>
<dbReference type="OrthoDB" id="9788850at2"/>
<dbReference type="RefSeq" id="WP_153747777.1">
    <property type="nucleotide sequence ID" value="NZ_BAAADI010000008.1"/>
</dbReference>
<dbReference type="Gene3D" id="3.40.630.30">
    <property type="match status" value="1"/>
</dbReference>
<dbReference type="Pfam" id="PF00583">
    <property type="entry name" value="Acetyltransf_1"/>
    <property type="match status" value="1"/>
</dbReference>
<evidence type="ECO:0000256" key="3">
    <source>
        <dbReference type="SAM" id="MobiDB-lite"/>
    </source>
</evidence>
<dbReference type="GO" id="GO:0016747">
    <property type="term" value="F:acyltransferase activity, transferring groups other than amino-acyl groups"/>
    <property type="evidence" value="ECO:0007669"/>
    <property type="project" value="InterPro"/>
</dbReference>
<feature type="region of interest" description="Disordered" evidence="3">
    <location>
        <begin position="1"/>
        <end position="23"/>
    </location>
</feature>
<proteinExistence type="predicted"/>
<comment type="caution">
    <text evidence="5">The sequence shown here is derived from an EMBL/GenBank/DDBJ whole genome shotgun (WGS) entry which is preliminary data.</text>
</comment>
<dbReference type="EMBL" id="WJPO01000006">
    <property type="protein sequence ID" value="MRH20461.1"/>
    <property type="molecule type" value="Genomic_DNA"/>
</dbReference>
<organism evidence="5 6">
    <name type="scientific">Rhodovulum strictum</name>
    <dbReference type="NCBI Taxonomy" id="58314"/>
    <lineage>
        <taxon>Bacteria</taxon>
        <taxon>Pseudomonadati</taxon>
        <taxon>Pseudomonadota</taxon>
        <taxon>Alphaproteobacteria</taxon>
        <taxon>Rhodobacterales</taxon>
        <taxon>Paracoccaceae</taxon>
        <taxon>Rhodovulum</taxon>
    </lineage>
</organism>
<dbReference type="InterPro" id="IPR050832">
    <property type="entry name" value="Bact_Acetyltransf"/>
</dbReference>
<dbReference type="AlphaFoldDB" id="A0A844B2X8"/>
<keyword evidence="6" id="KW-1185">Reference proteome</keyword>
<dbReference type="CDD" id="cd04301">
    <property type="entry name" value="NAT_SF"/>
    <property type="match status" value="1"/>
</dbReference>
<evidence type="ECO:0000313" key="6">
    <source>
        <dbReference type="Proteomes" id="UP000466730"/>
    </source>
</evidence>
<protein>
    <submittedName>
        <fullName evidence="5">GNAT family N-acetyltransferase</fullName>
    </submittedName>
</protein>
<evidence type="ECO:0000259" key="4">
    <source>
        <dbReference type="PROSITE" id="PS51186"/>
    </source>
</evidence>
<dbReference type="Proteomes" id="UP000466730">
    <property type="component" value="Unassembled WGS sequence"/>
</dbReference>
<keyword evidence="2" id="KW-0012">Acyltransferase</keyword>